<dbReference type="AlphaFoldDB" id="A0A8S2BJI9"/>
<reference evidence="1" key="1">
    <citation type="submission" date="2021-02" db="EMBL/GenBank/DDBJ databases">
        <authorList>
            <consortium name="Genoscope - CEA"/>
            <person name="William W."/>
        </authorList>
    </citation>
    <scope>NUCLEOTIDE SEQUENCE</scope>
    <source>
        <strain evidence="1">YSy11</strain>
    </source>
</reference>
<organism evidence="1 2">
    <name type="scientific">Pseudomonas marincola</name>
    <dbReference type="NCBI Taxonomy" id="437900"/>
    <lineage>
        <taxon>Bacteria</taxon>
        <taxon>Pseudomonadati</taxon>
        <taxon>Pseudomonadota</taxon>
        <taxon>Gammaproteobacteria</taxon>
        <taxon>Pseudomonadales</taxon>
        <taxon>Pseudomonadaceae</taxon>
        <taxon>Pseudomonas</taxon>
    </lineage>
</organism>
<keyword evidence="2" id="KW-1185">Reference proteome</keyword>
<name>A0A8S2BJI9_9PSED</name>
<gene>
    <name evidence="1" type="ORF">PMYSY11_2554</name>
</gene>
<dbReference type="EMBL" id="LR215729">
    <property type="protein sequence ID" value="CAE6922689.1"/>
    <property type="molecule type" value="Genomic_DNA"/>
</dbReference>
<dbReference type="KEGG" id="pmao:PMYSY11_2554"/>
<proteinExistence type="predicted"/>
<evidence type="ECO:0000313" key="1">
    <source>
        <dbReference type="EMBL" id="CAE6922689.1"/>
    </source>
</evidence>
<evidence type="ECO:0000313" key="2">
    <source>
        <dbReference type="Proteomes" id="UP000325451"/>
    </source>
</evidence>
<dbReference type="Proteomes" id="UP000325451">
    <property type="component" value="Chromosome"/>
</dbReference>
<protein>
    <submittedName>
        <fullName evidence="1">Uncharacterized protein</fullName>
    </submittedName>
</protein>
<accession>A0A8S2BJI9</accession>
<sequence>MACQRLNTQIGLCQYINIPHTAVNNDAFPTIFGSLFGQHVAQQRAAQGTATVDDHDLAFARLIDLLFDNGVVFKALDSDNFTAEGIMTTEVAEHRLYDLNLFRVGVTQIWSDVMHKNAPLEDGLENVAGLVRSPEYVRLAAQCKVRTPGNAIRQRHRVTSSLALRDPVP</sequence>